<keyword evidence="3" id="KW-1185">Reference proteome</keyword>
<feature type="compositionally biased region" description="Basic and acidic residues" evidence="1">
    <location>
        <begin position="118"/>
        <end position="128"/>
    </location>
</feature>
<dbReference type="Pfam" id="PF12511">
    <property type="entry name" value="DUF3716"/>
    <property type="match status" value="1"/>
</dbReference>
<accession>A0A319E239</accession>
<gene>
    <name evidence="2" type="ORF">BO78DRAFT_388884</name>
</gene>
<dbReference type="EMBL" id="KZ826373">
    <property type="protein sequence ID" value="PYI04121.1"/>
    <property type="molecule type" value="Genomic_DNA"/>
</dbReference>
<organism evidence="2 3">
    <name type="scientific">Aspergillus sclerotiicarbonarius (strain CBS 121057 / IBT 28362)</name>
    <dbReference type="NCBI Taxonomy" id="1448318"/>
    <lineage>
        <taxon>Eukaryota</taxon>
        <taxon>Fungi</taxon>
        <taxon>Dikarya</taxon>
        <taxon>Ascomycota</taxon>
        <taxon>Pezizomycotina</taxon>
        <taxon>Eurotiomycetes</taxon>
        <taxon>Eurotiomycetidae</taxon>
        <taxon>Eurotiales</taxon>
        <taxon>Aspergillaceae</taxon>
        <taxon>Aspergillus</taxon>
        <taxon>Aspergillus subgen. Circumdati</taxon>
    </lineage>
</organism>
<name>A0A319E239_ASPSB</name>
<protein>
    <submittedName>
        <fullName evidence="2">Uncharacterized protein</fullName>
    </submittedName>
</protein>
<dbReference type="STRING" id="1448318.A0A319E239"/>
<proteinExistence type="predicted"/>
<feature type="region of interest" description="Disordered" evidence="1">
    <location>
        <begin position="104"/>
        <end position="157"/>
    </location>
</feature>
<reference evidence="2 3" key="1">
    <citation type="submission" date="2018-02" db="EMBL/GenBank/DDBJ databases">
        <title>The genomes of Aspergillus section Nigri reveals drivers in fungal speciation.</title>
        <authorList>
            <consortium name="DOE Joint Genome Institute"/>
            <person name="Vesth T.C."/>
            <person name="Nybo J."/>
            <person name="Theobald S."/>
            <person name="Brandl J."/>
            <person name="Frisvad J.C."/>
            <person name="Nielsen K.F."/>
            <person name="Lyhne E.K."/>
            <person name="Kogle M.E."/>
            <person name="Kuo A."/>
            <person name="Riley R."/>
            <person name="Clum A."/>
            <person name="Nolan M."/>
            <person name="Lipzen A."/>
            <person name="Salamov A."/>
            <person name="Henrissat B."/>
            <person name="Wiebenga A."/>
            <person name="De vries R.P."/>
            <person name="Grigoriev I.V."/>
            <person name="Mortensen U.H."/>
            <person name="Andersen M.R."/>
            <person name="Baker S.E."/>
        </authorList>
    </citation>
    <scope>NUCLEOTIDE SEQUENCE [LARGE SCALE GENOMIC DNA]</scope>
    <source>
        <strain evidence="2 3">CBS 121057</strain>
    </source>
</reference>
<dbReference type="InterPro" id="IPR022190">
    <property type="entry name" value="DUF3716"/>
</dbReference>
<feature type="compositionally biased region" description="Basic residues" evidence="1">
    <location>
        <begin position="129"/>
        <end position="142"/>
    </location>
</feature>
<feature type="compositionally biased region" description="Acidic residues" evidence="1">
    <location>
        <begin position="210"/>
        <end position="219"/>
    </location>
</feature>
<dbReference type="VEuPathDB" id="FungiDB:BO78DRAFT_388884"/>
<evidence type="ECO:0000313" key="3">
    <source>
        <dbReference type="Proteomes" id="UP000248423"/>
    </source>
</evidence>
<dbReference type="OrthoDB" id="4367549at2759"/>
<evidence type="ECO:0000313" key="2">
    <source>
        <dbReference type="EMBL" id="PYI04121.1"/>
    </source>
</evidence>
<dbReference type="Proteomes" id="UP000248423">
    <property type="component" value="Unassembled WGS sequence"/>
</dbReference>
<dbReference type="AlphaFoldDB" id="A0A319E239"/>
<feature type="region of interest" description="Disordered" evidence="1">
    <location>
        <begin position="208"/>
        <end position="260"/>
    </location>
</feature>
<evidence type="ECO:0000256" key="1">
    <source>
        <dbReference type="SAM" id="MobiDB-lite"/>
    </source>
</evidence>
<feature type="compositionally biased region" description="Basic residues" evidence="1">
    <location>
        <begin position="108"/>
        <end position="117"/>
    </location>
</feature>
<sequence length="260" mass="29119">MDLTPIPKPSIHMQVTKSMPVLREPVTRPGRNNLNLMSSANREAVMFQCVGPVAATPCKSCLRNSGPFVECVQSDEFWQKQCANCHYNAQGKRCEYHAVNRKDEAGKRKNPVRVAHVRARDNGKEPSKRKGPSKKIPNRKKGNAGGQKEQQVVQQSSVDVQQAERIYRLMRTAGASFEAAAVGLSTVGQTLMMVAGLYAEDAGFASDNRVEEEQEVGEETDCKKRKKQKNGKAGWTEKEKKKKKGKKGKKDHQKKKQRRK</sequence>
<feature type="compositionally biased region" description="Basic residues" evidence="1">
    <location>
        <begin position="240"/>
        <end position="260"/>
    </location>
</feature>